<dbReference type="EMBL" id="KZ679258">
    <property type="protein sequence ID" value="PTB44677.1"/>
    <property type="molecule type" value="Genomic_DNA"/>
</dbReference>
<name>A0A2T3ZIP4_TRIA4</name>
<evidence type="ECO:0000313" key="1">
    <source>
        <dbReference type="EMBL" id="PTB44677.1"/>
    </source>
</evidence>
<dbReference type="AlphaFoldDB" id="A0A2T3ZIP4"/>
<gene>
    <name evidence="1" type="ORF">M441DRAFT_454287</name>
</gene>
<sequence>MRWSRCRDELFIWQLLRTWHLYRYDVKWVLPVAVHVLHVEHSFNSFHHKDAEEAGRGGIHMCRPIAILMRSSTNVAPRRSTPDRAYTHLRCPMST</sequence>
<accession>A0A2T3ZIP4</accession>
<evidence type="ECO:0000313" key="2">
    <source>
        <dbReference type="Proteomes" id="UP000240493"/>
    </source>
</evidence>
<organism evidence="1 2">
    <name type="scientific">Trichoderma asperellum (strain ATCC 204424 / CBS 433.97 / NBRC 101777)</name>
    <dbReference type="NCBI Taxonomy" id="1042311"/>
    <lineage>
        <taxon>Eukaryota</taxon>
        <taxon>Fungi</taxon>
        <taxon>Dikarya</taxon>
        <taxon>Ascomycota</taxon>
        <taxon>Pezizomycotina</taxon>
        <taxon>Sordariomycetes</taxon>
        <taxon>Hypocreomycetidae</taxon>
        <taxon>Hypocreales</taxon>
        <taxon>Hypocreaceae</taxon>
        <taxon>Trichoderma</taxon>
    </lineage>
</organism>
<proteinExistence type="predicted"/>
<protein>
    <submittedName>
        <fullName evidence="1">Uncharacterized protein</fullName>
    </submittedName>
</protein>
<dbReference type="Proteomes" id="UP000240493">
    <property type="component" value="Unassembled WGS sequence"/>
</dbReference>
<keyword evidence="2" id="KW-1185">Reference proteome</keyword>
<reference evidence="1 2" key="1">
    <citation type="submission" date="2016-07" db="EMBL/GenBank/DDBJ databases">
        <title>Multiple horizontal gene transfer events from other fungi enriched the ability of initially mycotrophic Trichoderma (Ascomycota) to feed on dead plant biomass.</title>
        <authorList>
            <consortium name="DOE Joint Genome Institute"/>
            <person name="Aerts A."/>
            <person name="Atanasova L."/>
            <person name="Chenthamara K."/>
            <person name="Zhang J."/>
            <person name="Grujic M."/>
            <person name="Henrissat B."/>
            <person name="Kuo A."/>
            <person name="Salamov A."/>
            <person name="Lipzen A."/>
            <person name="Labutti K."/>
            <person name="Barry K."/>
            <person name="Miao Y."/>
            <person name="Rahimi M.J."/>
            <person name="Shen Q."/>
            <person name="Grigoriev I.V."/>
            <person name="Kubicek C.P."/>
            <person name="Druzhinina I.S."/>
        </authorList>
    </citation>
    <scope>NUCLEOTIDE SEQUENCE [LARGE SCALE GENOMIC DNA]</scope>
    <source>
        <strain evidence="1 2">CBS 433.97</strain>
    </source>
</reference>